<evidence type="ECO:0000256" key="1">
    <source>
        <dbReference type="SAM" id="SignalP"/>
    </source>
</evidence>
<keyword evidence="3" id="KW-1185">Reference proteome</keyword>
<dbReference type="InterPro" id="IPR043741">
    <property type="entry name" value="DUF5686"/>
</dbReference>
<evidence type="ECO:0000313" key="2">
    <source>
        <dbReference type="EMBL" id="GAA4443077.1"/>
    </source>
</evidence>
<comment type="caution">
    <text evidence="2">The sequence shown here is derived from an EMBL/GenBank/DDBJ whole genome shotgun (WGS) entry which is preliminary data.</text>
</comment>
<dbReference type="InterPro" id="IPR008969">
    <property type="entry name" value="CarboxyPept-like_regulatory"/>
</dbReference>
<dbReference type="Pfam" id="PF18939">
    <property type="entry name" value="DUF5686"/>
    <property type="match status" value="1"/>
</dbReference>
<sequence>MKISSINKDQNIHCSPAKACRARIFFLGLLLLAAHFPVAAQNQVVKGKITDARSKETLPFASVLVEGTPNGTMADDDGNFVISVPAGHQTLVFTYIGYVTEKVKIQDGQRQPLEIKMTVDASMLSEVTVKARGRYRNRNNPAVELIRKVIANKDSNRVLKNDYVEYEQYEKVTLALSNLSDKFVERGIFKKYQFLFEDDSTAEGNRHQLPAYMQEQVSQIYFRKNPYKLKQYIKAEKKAEYDKRFVDNDGLTSYINRLYEDIDIYKNDISIATNLLLSPLASSAPTFYKFFIRDTIRDHEPMLIELGFVPRNKADMLFEGKLYITLDGHYAVNYAYLSVNKDINLNFMRGLEAKLEFARLENNRYRPERTTLSMEFALSDRGAGVLGRRTVSFRNYEINRPHPDALYYGQPREFKPDSSVLNNDYYWTTARHVELDRTEKNIYRNVDSLQTIPSFRRAMDIATVLFAGYKSFGKVEVGPINTFYSFNQVEGFRLRFGGRTTTELSKRYYLESYAAYGFKDQKWKYFFGGTYSLNNKSVYHFPLHYIRLSYQQDTKIPGQDLQFVQEDNFLLSFKRGKNDRYLYNDQLKLEYVKEFASRFSVKFAITKWAQRPAGALEYRLAGTPDDAPMLVRELNNTDIGIELRYAPNEQFYQGKLYRTPIINKYPIYTLRYNSGVKGLMRGENTYHSVNASVFKRVYLSQLGFADVDLEGGYIFGGGIPFPLLMIHRANQTYAYQLNSYNLMNFLEFTSDHWAGVNVQYYMNGFLFNKVPLFKRLKWREVFSFKLLSGGLRNENDPAFKNGNVFEFIKDDQGRPITYTLSRQPYMEASVGVANIFKLIRVDLVKRLSYLDHPNVSEWGIRARFRLDF</sequence>
<evidence type="ECO:0000313" key="3">
    <source>
        <dbReference type="Proteomes" id="UP001501508"/>
    </source>
</evidence>
<name>A0ABP8M4C0_9BACT</name>
<feature type="chain" id="PRO_5047477616" evidence="1">
    <location>
        <begin position="41"/>
        <end position="868"/>
    </location>
</feature>
<dbReference type="Proteomes" id="UP001501508">
    <property type="component" value="Unassembled WGS sequence"/>
</dbReference>
<protein>
    <submittedName>
        <fullName evidence="2">DUF5686 and carboxypeptidase-like regulatory domain-containing protein</fullName>
    </submittedName>
</protein>
<feature type="signal peptide" evidence="1">
    <location>
        <begin position="1"/>
        <end position="40"/>
    </location>
</feature>
<keyword evidence="1" id="KW-0732">Signal</keyword>
<organism evidence="2 3">
    <name type="scientific">Ravibacter arvi</name>
    <dbReference type="NCBI Taxonomy" id="2051041"/>
    <lineage>
        <taxon>Bacteria</taxon>
        <taxon>Pseudomonadati</taxon>
        <taxon>Bacteroidota</taxon>
        <taxon>Cytophagia</taxon>
        <taxon>Cytophagales</taxon>
        <taxon>Spirosomataceae</taxon>
        <taxon>Ravibacter</taxon>
    </lineage>
</organism>
<gene>
    <name evidence="2" type="ORF">GCM10023091_30890</name>
</gene>
<dbReference type="SUPFAM" id="SSF49464">
    <property type="entry name" value="Carboxypeptidase regulatory domain-like"/>
    <property type="match status" value="1"/>
</dbReference>
<dbReference type="RefSeq" id="WP_345030811.1">
    <property type="nucleotide sequence ID" value="NZ_BAABEY010000029.1"/>
</dbReference>
<proteinExistence type="predicted"/>
<dbReference type="Pfam" id="PF13715">
    <property type="entry name" value="CarbopepD_reg_2"/>
    <property type="match status" value="1"/>
</dbReference>
<reference evidence="3" key="1">
    <citation type="journal article" date="2019" name="Int. J. Syst. Evol. Microbiol.">
        <title>The Global Catalogue of Microorganisms (GCM) 10K type strain sequencing project: providing services to taxonomists for standard genome sequencing and annotation.</title>
        <authorList>
            <consortium name="The Broad Institute Genomics Platform"/>
            <consortium name="The Broad Institute Genome Sequencing Center for Infectious Disease"/>
            <person name="Wu L."/>
            <person name="Ma J."/>
        </authorList>
    </citation>
    <scope>NUCLEOTIDE SEQUENCE [LARGE SCALE GENOMIC DNA]</scope>
    <source>
        <strain evidence="3">JCM 31920</strain>
    </source>
</reference>
<dbReference type="Gene3D" id="2.60.40.1120">
    <property type="entry name" value="Carboxypeptidase-like, regulatory domain"/>
    <property type="match status" value="1"/>
</dbReference>
<accession>A0ABP8M4C0</accession>
<dbReference type="EMBL" id="BAABEY010000029">
    <property type="protein sequence ID" value="GAA4443077.1"/>
    <property type="molecule type" value="Genomic_DNA"/>
</dbReference>